<dbReference type="PANTHER" id="PTHR35604:SF2">
    <property type="entry name" value="TRANSPOSASE INSH FOR INSERTION SEQUENCE ELEMENT IS5A-RELATED"/>
    <property type="match status" value="1"/>
</dbReference>
<comment type="caution">
    <text evidence="3">The sequence shown here is derived from an EMBL/GenBank/DDBJ whole genome shotgun (WGS) entry which is preliminary data.</text>
</comment>
<dbReference type="NCBIfam" id="NF033551">
    <property type="entry name" value="transpos_IS1182"/>
    <property type="match status" value="1"/>
</dbReference>
<protein>
    <submittedName>
        <fullName evidence="3">DUF397 domain-containing protein</fullName>
    </submittedName>
</protein>
<name>A0A1S2P6C5_9ACTN</name>
<dbReference type="RefSeq" id="WP_071386206.1">
    <property type="nucleotide sequence ID" value="NZ_MLYO01000097.1"/>
</dbReference>
<dbReference type="EMBL" id="MLYO01000097">
    <property type="protein sequence ID" value="OIJ89369.1"/>
    <property type="molecule type" value="Genomic_DNA"/>
</dbReference>
<dbReference type="Pfam" id="PF05598">
    <property type="entry name" value="DUF772"/>
    <property type="match status" value="1"/>
</dbReference>
<keyword evidence="4" id="KW-1185">Reference proteome</keyword>
<evidence type="ECO:0000313" key="3">
    <source>
        <dbReference type="EMBL" id="OIJ89369.1"/>
    </source>
</evidence>
<gene>
    <name evidence="3" type="ORF">BIV23_41625</name>
</gene>
<organism evidence="3 4">
    <name type="scientific">Streptomyces monashensis</name>
    <dbReference type="NCBI Taxonomy" id="1678012"/>
    <lineage>
        <taxon>Bacteria</taxon>
        <taxon>Bacillati</taxon>
        <taxon>Actinomycetota</taxon>
        <taxon>Actinomycetes</taxon>
        <taxon>Kitasatosporales</taxon>
        <taxon>Streptomycetaceae</taxon>
        <taxon>Streptomyces</taxon>
    </lineage>
</organism>
<evidence type="ECO:0000259" key="2">
    <source>
        <dbReference type="Pfam" id="PF13751"/>
    </source>
</evidence>
<dbReference type="InterPro" id="IPR025668">
    <property type="entry name" value="Tnp_DDE_dom"/>
</dbReference>
<dbReference type="InterPro" id="IPR047629">
    <property type="entry name" value="IS1182_transpos"/>
</dbReference>
<sequence length="581" mass="64476">MSVQPQPWPEPDPQVAAAIRAMYSGRREIPLAVRVRDRFGELFADDQFAAAFGQRGKPGWSPGRLALVTVLQKAGNLTDRQAAEAVRTDLTWKYALGLELEDPGFDHSVLSEFRSRVIEHGLEEKVLDLLLAQLVQQGLLESGGKQRTDSTHVISAVRDLSQLDLAGGAVRAALEALVCAAPQWVEQVIDVPSWSRRYGDRIPGWHAPTSKAQRTRLAVDYGRDGFALLTAVHAPASPAWLRELPAVQVLRRVLVQSYTRTVAGSGREVVKRREAEGDGLPPGHLRLTSPYDTDARRSVKGDLWWNGFKIHISETCQSPEPASACTNAGLVPREHSHAPRPNLVTNIATTDATVPDNAMLDPIHQALRRRGLLPGEHYLDSGYASAELIVGSLKRFGITLITPMLRDLSRQARANEGFATHDFRIDWQGRQAICPAGQTSTTWSPCRQAGVAKTVVTFSPRTCSPCPQRPQCTTSKLQRRQLTLQPQEMHEALHDARARQETEEWKHKYMLRAGVEGTIHQATAVTGIRRARYHGLRKTHLDHIYSAVALNLIRLDAWWNGHPLDRTRSSHLARLELALAS</sequence>
<dbReference type="PANTHER" id="PTHR35604">
    <property type="entry name" value="TRANSPOSASE INSH FOR INSERTION SEQUENCE ELEMENT IS5A-RELATED"/>
    <property type="match status" value="1"/>
</dbReference>
<dbReference type="Pfam" id="PF13751">
    <property type="entry name" value="DDE_Tnp_1_6"/>
    <property type="match status" value="1"/>
</dbReference>
<evidence type="ECO:0000259" key="1">
    <source>
        <dbReference type="Pfam" id="PF05598"/>
    </source>
</evidence>
<feature type="domain" description="Transposase DDE" evidence="2">
    <location>
        <begin position="433"/>
        <end position="555"/>
    </location>
</feature>
<feature type="domain" description="Transposase InsH N-terminal" evidence="1">
    <location>
        <begin position="44"/>
        <end position="116"/>
    </location>
</feature>
<reference evidence="3 4" key="1">
    <citation type="submission" date="2016-10" db="EMBL/GenBank/DDBJ databases">
        <title>Genome sequence of Streptomyces sp. MUSC 1.</title>
        <authorList>
            <person name="Lee L.-H."/>
            <person name="Ser H.-L."/>
            <person name="Law J.W.-F."/>
        </authorList>
    </citation>
    <scope>NUCLEOTIDE SEQUENCE [LARGE SCALE GENOMIC DNA]</scope>
    <source>
        <strain evidence="3 4">MUSC 1</strain>
    </source>
</reference>
<evidence type="ECO:0000313" key="4">
    <source>
        <dbReference type="Proteomes" id="UP000179642"/>
    </source>
</evidence>
<dbReference type="AlphaFoldDB" id="A0A1S2P6C5"/>
<dbReference type="Proteomes" id="UP000179642">
    <property type="component" value="Unassembled WGS sequence"/>
</dbReference>
<proteinExistence type="predicted"/>
<accession>A0A1S2P6C5</accession>
<dbReference type="InterPro" id="IPR008490">
    <property type="entry name" value="Transposase_InsH_N"/>
</dbReference>